<organism evidence="1">
    <name type="scientific">Solanum chacoense</name>
    <name type="common">Chaco potato</name>
    <dbReference type="NCBI Taxonomy" id="4108"/>
    <lineage>
        <taxon>Eukaryota</taxon>
        <taxon>Viridiplantae</taxon>
        <taxon>Streptophyta</taxon>
        <taxon>Embryophyta</taxon>
        <taxon>Tracheophyta</taxon>
        <taxon>Spermatophyta</taxon>
        <taxon>Magnoliopsida</taxon>
        <taxon>eudicotyledons</taxon>
        <taxon>Gunneridae</taxon>
        <taxon>Pentapetalae</taxon>
        <taxon>asterids</taxon>
        <taxon>lamiids</taxon>
        <taxon>Solanales</taxon>
        <taxon>Solanaceae</taxon>
        <taxon>Solanoideae</taxon>
        <taxon>Solaneae</taxon>
        <taxon>Solanum</taxon>
    </lineage>
</organism>
<accession>A0A0V0GNL4</accession>
<name>A0A0V0GNL4_SOLCH</name>
<dbReference type="EMBL" id="GEDG01035262">
    <property type="protein sequence ID" value="JAP09305.1"/>
    <property type="molecule type" value="Transcribed_RNA"/>
</dbReference>
<evidence type="ECO:0000313" key="1">
    <source>
        <dbReference type="EMBL" id="JAP09305.1"/>
    </source>
</evidence>
<protein>
    <submittedName>
        <fullName evidence="1">Putative ovule protein</fullName>
    </submittedName>
</protein>
<proteinExistence type="predicted"/>
<reference evidence="1" key="1">
    <citation type="submission" date="2015-12" db="EMBL/GenBank/DDBJ databases">
        <title>Gene expression during late stages of embryo sac development: a critical building block for successful pollen-pistil interactions.</title>
        <authorList>
            <person name="Liu Y."/>
            <person name="Joly V."/>
            <person name="Sabar M."/>
            <person name="Matton D.P."/>
        </authorList>
    </citation>
    <scope>NUCLEOTIDE SEQUENCE</scope>
</reference>
<sequence length="66" mass="7394">MFQSKILSQLGQNIISVISIPTNRCFVFLKSSTCQYISSPLLFLTQINRILLGFKNIKICTTAGCH</sequence>
<dbReference type="AlphaFoldDB" id="A0A0V0GNL4"/>